<dbReference type="GO" id="GO:0003964">
    <property type="term" value="F:RNA-directed DNA polymerase activity"/>
    <property type="evidence" value="ECO:0007669"/>
    <property type="project" value="UniProtKB-KW"/>
</dbReference>
<dbReference type="GO" id="GO:0004519">
    <property type="term" value="F:endonuclease activity"/>
    <property type="evidence" value="ECO:0007669"/>
    <property type="project" value="UniProtKB-KW"/>
</dbReference>
<evidence type="ECO:0000259" key="20">
    <source>
        <dbReference type="PROSITE" id="PS50994"/>
    </source>
</evidence>
<keyword evidence="7" id="KW-0064">Aspartyl protease</keyword>
<keyword evidence="9" id="KW-0378">Hydrolase</keyword>
<keyword evidence="14" id="KW-0238">DNA-binding</keyword>
<evidence type="ECO:0000256" key="17">
    <source>
        <dbReference type="SAM" id="MobiDB-lite"/>
    </source>
</evidence>
<dbReference type="Gene3D" id="1.10.340.70">
    <property type="match status" value="1"/>
</dbReference>
<evidence type="ECO:0000256" key="16">
    <source>
        <dbReference type="SAM" id="Coils"/>
    </source>
</evidence>
<evidence type="ECO:0000256" key="15">
    <source>
        <dbReference type="ARBA" id="ARBA00023172"/>
    </source>
</evidence>
<dbReference type="InterPro" id="IPR007750">
    <property type="entry name" value="DUF674"/>
</dbReference>
<dbReference type="GO" id="GO:0006310">
    <property type="term" value="P:DNA recombination"/>
    <property type="evidence" value="ECO:0007669"/>
    <property type="project" value="UniProtKB-KW"/>
</dbReference>
<dbReference type="InterPro" id="IPR043128">
    <property type="entry name" value="Rev_trsase/Diguanyl_cyclase"/>
</dbReference>
<dbReference type="Gene3D" id="2.40.50.40">
    <property type="match status" value="1"/>
</dbReference>
<dbReference type="InterPro" id="IPR056924">
    <property type="entry name" value="SH3_Tf2-1"/>
</dbReference>
<evidence type="ECO:0000256" key="1">
    <source>
        <dbReference type="ARBA" id="ARBA00012493"/>
    </source>
</evidence>
<evidence type="ECO:0000313" key="21">
    <source>
        <dbReference type="EMBL" id="GAU40717.1"/>
    </source>
</evidence>
<keyword evidence="16" id="KW-0175">Coiled coil</keyword>
<feature type="domain" description="Chromo" evidence="18">
    <location>
        <begin position="1549"/>
        <end position="1587"/>
    </location>
</feature>
<evidence type="ECO:0000256" key="4">
    <source>
        <dbReference type="ARBA" id="ARBA00022695"/>
    </source>
</evidence>
<dbReference type="FunFam" id="3.10.10.10:FF:000007">
    <property type="entry name" value="Retrovirus-related Pol polyprotein from transposon 17.6-like Protein"/>
    <property type="match status" value="1"/>
</dbReference>
<feature type="domain" description="Integrase catalytic" evidence="20">
    <location>
        <begin position="1242"/>
        <end position="1406"/>
    </location>
</feature>
<evidence type="ECO:0000256" key="9">
    <source>
        <dbReference type="ARBA" id="ARBA00022801"/>
    </source>
</evidence>
<keyword evidence="22" id="KW-1185">Reference proteome</keyword>
<dbReference type="EC" id="2.7.7.49" evidence="1"/>
<dbReference type="GO" id="GO:0004190">
    <property type="term" value="F:aspartic-type endopeptidase activity"/>
    <property type="evidence" value="ECO:0007669"/>
    <property type="project" value="UniProtKB-KW"/>
</dbReference>
<dbReference type="Gene3D" id="3.30.70.270">
    <property type="match status" value="2"/>
</dbReference>
<dbReference type="Pfam" id="PF03732">
    <property type="entry name" value="Retrotrans_gag"/>
    <property type="match status" value="1"/>
</dbReference>
<keyword evidence="3" id="KW-0808">Transferase</keyword>
<keyword evidence="10" id="KW-0460">Magnesium</keyword>
<evidence type="ECO:0000256" key="10">
    <source>
        <dbReference type="ARBA" id="ARBA00022842"/>
    </source>
</evidence>
<evidence type="ECO:0000256" key="14">
    <source>
        <dbReference type="ARBA" id="ARBA00023125"/>
    </source>
</evidence>
<feature type="coiled-coil region" evidence="16">
    <location>
        <begin position="1427"/>
        <end position="1454"/>
    </location>
</feature>
<dbReference type="SUPFAM" id="SSF54160">
    <property type="entry name" value="Chromo domain-like"/>
    <property type="match status" value="1"/>
</dbReference>
<evidence type="ECO:0000256" key="11">
    <source>
        <dbReference type="ARBA" id="ARBA00022908"/>
    </source>
</evidence>
<dbReference type="SUPFAM" id="SSF50630">
    <property type="entry name" value="Acid proteases"/>
    <property type="match status" value="1"/>
</dbReference>
<dbReference type="InterPro" id="IPR012337">
    <property type="entry name" value="RNaseH-like_sf"/>
</dbReference>
<keyword evidence="13" id="KW-0239">DNA-directed DNA polymerase</keyword>
<dbReference type="PROSITE" id="PS50878">
    <property type="entry name" value="RT_POL"/>
    <property type="match status" value="1"/>
</dbReference>
<organism evidence="21 22">
    <name type="scientific">Trifolium subterraneum</name>
    <name type="common">Subterranean clover</name>
    <dbReference type="NCBI Taxonomy" id="3900"/>
    <lineage>
        <taxon>Eukaryota</taxon>
        <taxon>Viridiplantae</taxon>
        <taxon>Streptophyta</taxon>
        <taxon>Embryophyta</taxon>
        <taxon>Tracheophyta</taxon>
        <taxon>Spermatophyta</taxon>
        <taxon>Magnoliopsida</taxon>
        <taxon>eudicotyledons</taxon>
        <taxon>Gunneridae</taxon>
        <taxon>Pentapetalae</taxon>
        <taxon>rosids</taxon>
        <taxon>fabids</taxon>
        <taxon>Fabales</taxon>
        <taxon>Fabaceae</taxon>
        <taxon>Papilionoideae</taxon>
        <taxon>50 kb inversion clade</taxon>
        <taxon>NPAAA clade</taxon>
        <taxon>Hologalegina</taxon>
        <taxon>IRL clade</taxon>
        <taxon>Trifolieae</taxon>
        <taxon>Trifolium</taxon>
    </lineage>
</organism>
<feature type="compositionally biased region" description="Basic and acidic residues" evidence="17">
    <location>
        <begin position="394"/>
        <end position="413"/>
    </location>
</feature>
<proteinExistence type="predicted"/>
<keyword evidence="2" id="KW-0645">Protease</keyword>
<keyword evidence="12" id="KW-0695">RNA-directed DNA polymerase</keyword>
<dbReference type="InterPro" id="IPR043502">
    <property type="entry name" value="DNA/RNA_pol_sf"/>
</dbReference>
<reference evidence="22" key="1">
    <citation type="journal article" date="2017" name="Front. Plant Sci.">
        <title>Climate Clever Clovers: New Paradigm to Reduce the Environmental Footprint of Ruminants by Breeding Low Methanogenic Forages Utilizing Haplotype Variation.</title>
        <authorList>
            <person name="Kaur P."/>
            <person name="Appels R."/>
            <person name="Bayer P.E."/>
            <person name="Keeble-Gagnere G."/>
            <person name="Wang J."/>
            <person name="Hirakawa H."/>
            <person name="Shirasawa K."/>
            <person name="Vercoe P."/>
            <person name="Stefanova K."/>
            <person name="Durmic Z."/>
            <person name="Nichols P."/>
            <person name="Revell C."/>
            <person name="Isobe S.N."/>
            <person name="Edwards D."/>
            <person name="Erskine W."/>
        </authorList>
    </citation>
    <scope>NUCLEOTIDE SEQUENCE [LARGE SCALE GENOMIC DNA]</scope>
    <source>
        <strain evidence="22">cv. Daliak</strain>
    </source>
</reference>
<dbReference type="Gene3D" id="3.10.20.370">
    <property type="match status" value="1"/>
</dbReference>
<dbReference type="SUPFAM" id="SSF56672">
    <property type="entry name" value="DNA/RNA polymerases"/>
    <property type="match status" value="1"/>
</dbReference>
<evidence type="ECO:0000259" key="19">
    <source>
        <dbReference type="PROSITE" id="PS50878"/>
    </source>
</evidence>
<dbReference type="FunFam" id="3.30.70.270:FF:000020">
    <property type="entry name" value="Transposon Tf2-6 polyprotein-like Protein"/>
    <property type="match status" value="1"/>
</dbReference>
<dbReference type="InterPro" id="IPR016197">
    <property type="entry name" value="Chromo-like_dom_sf"/>
</dbReference>
<dbReference type="InterPro" id="IPR000477">
    <property type="entry name" value="RT_dom"/>
</dbReference>
<keyword evidence="5" id="KW-0540">Nuclease</keyword>
<accession>A0A2Z6PBS4</accession>
<dbReference type="InterPro" id="IPR021109">
    <property type="entry name" value="Peptidase_aspartic_dom_sf"/>
</dbReference>
<dbReference type="GO" id="GO:0046872">
    <property type="term" value="F:metal ion binding"/>
    <property type="evidence" value="ECO:0007669"/>
    <property type="project" value="UniProtKB-KW"/>
</dbReference>
<dbReference type="Pfam" id="PF00078">
    <property type="entry name" value="RVT_1"/>
    <property type="match status" value="1"/>
</dbReference>
<keyword evidence="6" id="KW-0479">Metal-binding</keyword>
<feature type="region of interest" description="Disordered" evidence="17">
    <location>
        <begin position="350"/>
        <end position="413"/>
    </location>
</feature>
<keyword evidence="11" id="KW-0229">DNA integration</keyword>
<dbReference type="GO" id="GO:0003677">
    <property type="term" value="F:DNA binding"/>
    <property type="evidence" value="ECO:0007669"/>
    <property type="project" value="UniProtKB-KW"/>
</dbReference>
<dbReference type="PANTHER" id="PTHR37984:SF5">
    <property type="entry name" value="PROTEIN NYNRIN-LIKE"/>
    <property type="match status" value="1"/>
</dbReference>
<dbReference type="Pfam" id="PF24626">
    <property type="entry name" value="SH3_Tf2-1"/>
    <property type="match status" value="1"/>
</dbReference>
<protein>
    <recommendedName>
        <fullName evidence="1">RNA-directed DNA polymerase</fullName>
        <ecNumber evidence="1">2.7.7.49</ecNumber>
    </recommendedName>
</protein>
<evidence type="ECO:0000259" key="18">
    <source>
        <dbReference type="PROSITE" id="PS50013"/>
    </source>
</evidence>
<dbReference type="InterPro" id="IPR005162">
    <property type="entry name" value="Retrotrans_gag_dom"/>
</dbReference>
<feature type="domain" description="Reverse transcriptase" evidence="19">
    <location>
        <begin position="753"/>
        <end position="931"/>
    </location>
</feature>
<dbReference type="Gene3D" id="3.30.420.10">
    <property type="entry name" value="Ribonuclease H-like superfamily/Ribonuclease H"/>
    <property type="match status" value="1"/>
</dbReference>
<dbReference type="EMBL" id="DF973822">
    <property type="protein sequence ID" value="GAU40717.1"/>
    <property type="molecule type" value="Genomic_DNA"/>
</dbReference>
<feature type="compositionally biased region" description="Low complexity" evidence="17">
    <location>
        <begin position="351"/>
        <end position="365"/>
    </location>
</feature>
<dbReference type="CDD" id="cd09274">
    <property type="entry name" value="RNase_HI_RT_Ty3"/>
    <property type="match status" value="1"/>
</dbReference>
<dbReference type="InterPro" id="IPR036397">
    <property type="entry name" value="RNaseH_sf"/>
</dbReference>
<evidence type="ECO:0000256" key="13">
    <source>
        <dbReference type="ARBA" id="ARBA00022932"/>
    </source>
</evidence>
<dbReference type="PROSITE" id="PS50994">
    <property type="entry name" value="INTEGRASE"/>
    <property type="match status" value="1"/>
</dbReference>
<evidence type="ECO:0000256" key="8">
    <source>
        <dbReference type="ARBA" id="ARBA00022759"/>
    </source>
</evidence>
<dbReference type="CDD" id="cd01647">
    <property type="entry name" value="RT_LTR"/>
    <property type="match status" value="1"/>
</dbReference>
<dbReference type="FunFam" id="3.30.420.10:FF:000219">
    <property type="entry name" value="Putative retroelement"/>
    <property type="match status" value="1"/>
</dbReference>
<dbReference type="Proteomes" id="UP000242715">
    <property type="component" value="Unassembled WGS sequence"/>
</dbReference>
<dbReference type="InterPro" id="IPR050951">
    <property type="entry name" value="Retrovirus_Pol_polyprotein"/>
</dbReference>
<dbReference type="Pfam" id="PF17917">
    <property type="entry name" value="RT_RNaseH"/>
    <property type="match status" value="1"/>
</dbReference>
<dbReference type="Pfam" id="PF05056">
    <property type="entry name" value="DUF674"/>
    <property type="match status" value="2"/>
</dbReference>
<gene>
    <name evidence="21" type="ORF">TSUD_263670</name>
</gene>
<dbReference type="InterPro" id="IPR041588">
    <property type="entry name" value="Integrase_H2C2"/>
</dbReference>
<keyword evidence="8" id="KW-0255">Endonuclease</keyword>
<dbReference type="InterPro" id="IPR000953">
    <property type="entry name" value="Chromo/chromo_shadow_dom"/>
</dbReference>
<keyword evidence="15" id="KW-0233">DNA recombination</keyword>
<dbReference type="GO" id="GO:0006508">
    <property type="term" value="P:proteolysis"/>
    <property type="evidence" value="ECO:0007669"/>
    <property type="project" value="UniProtKB-KW"/>
</dbReference>
<name>A0A2Z6PBS4_TRISU</name>
<dbReference type="OrthoDB" id="2013610at2759"/>
<dbReference type="Gene3D" id="3.10.10.10">
    <property type="entry name" value="HIV Type 1 Reverse Transcriptase, subunit A, domain 1"/>
    <property type="match status" value="1"/>
</dbReference>
<evidence type="ECO:0000256" key="2">
    <source>
        <dbReference type="ARBA" id="ARBA00022670"/>
    </source>
</evidence>
<dbReference type="GO" id="GO:0015074">
    <property type="term" value="P:DNA integration"/>
    <property type="evidence" value="ECO:0007669"/>
    <property type="project" value="UniProtKB-KW"/>
</dbReference>
<evidence type="ECO:0000256" key="6">
    <source>
        <dbReference type="ARBA" id="ARBA00022723"/>
    </source>
</evidence>
<dbReference type="CDD" id="cd00303">
    <property type="entry name" value="retropepsin_like"/>
    <property type="match status" value="1"/>
</dbReference>
<dbReference type="InterPro" id="IPR041373">
    <property type="entry name" value="RT_RNaseH"/>
</dbReference>
<dbReference type="Gene3D" id="2.40.70.10">
    <property type="entry name" value="Acid Proteases"/>
    <property type="match status" value="1"/>
</dbReference>
<dbReference type="InterPro" id="IPR001584">
    <property type="entry name" value="Integrase_cat-core"/>
</dbReference>
<dbReference type="PROSITE" id="PS50013">
    <property type="entry name" value="CHROMO_2"/>
    <property type="match status" value="1"/>
</dbReference>
<evidence type="ECO:0000313" key="22">
    <source>
        <dbReference type="Proteomes" id="UP000242715"/>
    </source>
</evidence>
<dbReference type="SMART" id="SM00298">
    <property type="entry name" value="CHROMO"/>
    <property type="match status" value="1"/>
</dbReference>
<sequence>MLLRPRNPCESMCKELLLNIDDTESTTEFFVCSTCCKFTTFENLNCTCGNPPRRTPLESDDQGNNAQNGVFIRGSGSMFLVSDNLKILPSSKVNSLMTLVESGCSDLTQLEEVTHNIGKQEILNLLKYTLTSQEPLTTTILASSSKIKDDPPNRSASAVRIRKKEAIGSSSEGSKMDTLTEFRHSAKKVELPSFDGEDPAGWISRAEVYFRVQGTSPEVKVELAQLCMEGHTIHFFNSLIGEDDTMTWESLKVELLERYGGHGDGDVYEQLTELKQTGSVEEYIMEFEYLTTQIPKLPEKQFRGYFIHGLKSEIKGKVGSLMAMGEVSRLKLLQIARAVEMEVKGGGLGLNRGFRSGSGRSTHSGGRNGPDWSIIKNREGSNGGGMRSNTNGPRNDRQNPGGEKRRFGPRDRGFTHLSYNELMERKQKGLCFKCGGPFHPMHQCPDKQLRLLVIEDEEEEEGEAKVLAVEIEDEEKEEKGEMSVLDLHHIAHGNYQTMKFQGTIYGVEVLILIDSGATHNFISQRLVHHMDWAVENTPQMQVKLGNGVQIAAQGRCKELEMYIGDFKINQNMQLFELGGIDVVLGIEWLNTLGDTIVNWKQQTMSFWSLGKWITLKNKEGCKQNKVALQSIVGKPKPKRERTMWEIEGVEPRVVREMVTAESPHLASEEVWGEYANLFRTTCESDLSENLHRELEEVLDEYANVFHTPSSLPPRREKEHVINLVEGQGAVSVRPYRYPHHHKNEIEKQVKEMLDSGIIRHSSSSFSSPVILVKKDNTWRMCIDYRALNKVTIPDKFPIPIIEELLDELHGAKFFTKLDLKSGYHQVRVRESDIEKTAFRTHEGHYEFLVMPFGLMNAPSTFQSLMNDVFRNLLRKYVLVFFDDILIYSKDWKSHIEHLKDVLGLLSDHKLVANRKKCSFAQKSVEYLGHLITGEGVAVDPNKVVSVIQWPQPRNVKGVRGFLGLTGYYRKFIKDYGKIAKPLTELTKKDSFKWNDSAQLAFEMLKEKLTTAPVLALPDFSKSFVIECDASGTGLGAILMQDKKPIAYFSKALGVRNLAKSTYEKELMAVVLAIQHWRPYLLGRKFVVSTDHKSLKQLMQQKIVTAEQQNWAAKLMGYDFDIVYKQGKLNKGADALSRVFEGVELTALYSVTHWAQVEEIKEENGKDEKLQKIITELQQNPMSCPGYTYKHVQGGHSGFYKTYRRLAANVYWVGMKNAVQEYVRQCDICQRQKYIATSPGGLLQPLPIPENVWEDIFMDFITGLPKSKQFEAILVVVDRLSKYSHFIPLKHPYTAKSIAEIFCKEVVRLHGIPASIVSDRDPIFMSSFWREMFRMQGTKLKMSTSYHPETDGQTEVVNRCIETYLRCFIADQPKNWVSWLHWAEFWFNTTFHISTEKTPFEIVYGRTAPTLTRWVQGETRVASVQSDLADRDEALRQLKSQLLKAQERMKNQADKKRVERSFDCGDWVFVKLRAHRQRSLVTRINAKLAAKYYGPYPVIEKIGAVAYKLKLPEGSRVHPVFHVSLLKKAVGSYHEEEMLPDLMEEQFEVYIPEAVLSTRKMKQNGKESNQLLIHWKGKNVEEATWEDELMIRSQFPTFDLGDKSVENLEPTSVLLDPGIVSQFGCPNLPLNISHVELPVPAYYLGYNWLRCRAVISKSHIGRGPLIALDPRSINRSKEDVVGFVKRTTLYGVGDNLKLKPLSANFCLSFLKELNLPIDDLKVKVITIGEAEALSFLGAFLTSKFTLTSGLQDFLNVPKQESTVLNVPKQES</sequence>
<evidence type="ECO:0000256" key="3">
    <source>
        <dbReference type="ARBA" id="ARBA00022679"/>
    </source>
</evidence>
<evidence type="ECO:0000256" key="7">
    <source>
        <dbReference type="ARBA" id="ARBA00022750"/>
    </source>
</evidence>
<dbReference type="PANTHER" id="PTHR37984">
    <property type="entry name" value="PROTEIN CBG26694"/>
    <property type="match status" value="1"/>
</dbReference>
<evidence type="ECO:0000256" key="12">
    <source>
        <dbReference type="ARBA" id="ARBA00022918"/>
    </source>
</evidence>
<dbReference type="Pfam" id="PF17921">
    <property type="entry name" value="Integrase_H2C2"/>
    <property type="match status" value="1"/>
</dbReference>
<dbReference type="GO" id="GO:0003887">
    <property type="term" value="F:DNA-directed DNA polymerase activity"/>
    <property type="evidence" value="ECO:0007669"/>
    <property type="project" value="UniProtKB-KW"/>
</dbReference>
<evidence type="ECO:0000256" key="5">
    <source>
        <dbReference type="ARBA" id="ARBA00022722"/>
    </source>
</evidence>
<dbReference type="SUPFAM" id="SSF53098">
    <property type="entry name" value="Ribonuclease H-like"/>
    <property type="match status" value="1"/>
</dbReference>
<keyword evidence="4" id="KW-0548">Nucleotidyltransferase</keyword>
<dbReference type="Pfam" id="PF08284">
    <property type="entry name" value="RVP_2"/>
    <property type="match status" value="1"/>
</dbReference>